<evidence type="ECO:0000313" key="3">
    <source>
        <dbReference type="Proteomes" id="UP000483379"/>
    </source>
</evidence>
<feature type="compositionally biased region" description="Pro residues" evidence="1">
    <location>
        <begin position="189"/>
        <end position="198"/>
    </location>
</feature>
<feature type="compositionally biased region" description="Acidic residues" evidence="1">
    <location>
        <begin position="83"/>
        <end position="93"/>
    </location>
</feature>
<dbReference type="AlphaFoldDB" id="A0A6M0JXC3"/>
<proteinExistence type="predicted"/>
<protein>
    <recommendedName>
        <fullName evidence="4">Type II secretion system protein GspC N-terminal domain-containing protein</fullName>
    </recommendedName>
</protein>
<dbReference type="EMBL" id="JAAIJQ010000010">
    <property type="protein sequence ID" value="NEV61283.1"/>
    <property type="molecule type" value="Genomic_DNA"/>
</dbReference>
<evidence type="ECO:0000313" key="2">
    <source>
        <dbReference type="EMBL" id="NEV61283.1"/>
    </source>
</evidence>
<dbReference type="Proteomes" id="UP000483379">
    <property type="component" value="Unassembled WGS sequence"/>
</dbReference>
<evidence type="ECO:0000256" key="1">
    <source>
        <dbReference type="SAM" id="MobiDB-lite"/>
    </source>
</evidence>
<gene>
    <name evidence="2" type="ORF">G3446_05090</name>
</gene>
<comment type="caution">
    <text evidence="2">The sequence shown here is derived from an EMBL/GenBank/DDBJ whole genome shotgun (WGS) entry which is preliminary data.</text>
</comment>
<reference evidence="2 3" key="1">
    <citation type="submission" date="2020-02" db="EMBL/GenBank/DDBJ databases">
        <title>Genome sequences of Thiorhodococcus mannitoliphagus and Thiorhodococcus minor, purple sulfur photosynthetic bacteria in the gammaproteobacterial family, Chromatiaceae.</title>
        <authorList>
            <person name="Aviles F.A."/>
            <person name="Meyer T.E."/>
            <person name="Kyndt J.A."/>
        </authorList>
    </citation>
    <scope>NUCLEOTIDE SEQUENCE [LARGE SCALE GENOMIC DNA]</scope>
    <source>
        <strain evidence="2 3">DSM 11518</strain>
    </source>
</reference>
<evidence type="ECO:0008006" key="4">
    <source>
        <dbReference type="Google" id="ProtNLM"/>
    </source>
</evidence>
<sequence>MIKALPGLVVVVLVAVLTLQWLGWSPEAIAPEPQPTPTTAASLEGAASVEPELLAKLDAGEPKDSYASVVEHPLFRPDRLPEPPEDEEPEVDTTAESSQELDAVDLSAVLISPTVVSAWVRDPSQPKLQRLRIGDELMGWSVQSILEDRVLLERQGERDELILRDYSKTPPAAPPAAARTPARRRPPRPPRAAAPPEK</sequence>
<feature type="region of interest" description="Disordered" evidence="1">
    <location>
        <begin position="162"/>
        <end position="198"/>
    </location>
</feature>
<dbReference type="Gene3D" id="2.30.30.830">
    <property type="match status" value="1"/>
</dbReference>
<organism evidence="2 3">
    <name type="scientific">Thiorhodococcus minor</name>
    <dbReference type="NCBI Taxonomy" id="57489"/>
    <lineage>
        <taxon>Bacteria</taxon>
        <taxon>Pseudomonadati</taxon>
        <taxon>Pseudomonadota</taxon>
        <taxon>Gammaproteobacteria</taxon>
        <taxon>Chromatiales</taxon>
        <taxon>Chromatiaceae</taxon>
        <taxon>Thiorhodococcus</taxon>
    </lineage>
</organism>
<name>A0A6M0JXC3_9GAMM</name>
<accession>A0A6M0JXC3</accession>
<keyword evidence="3" id="KW-1185">Reference proteome</keyword>
<feature type="region of interest" description="Disordered" evidence="1">
    <location>
        <begin position="75"/>
        <end position="99"/>
    </location>
</feature>